<proteinExistence type="predicted"/>
<evidence type="ECO:0000313" key="1">
    <source>
        <dbReference type="EMBL" id="BAC90788.1"/>
    </source>
</evidence>
<dbReference type="KEGG" id="gvi:gsr2847"/>
<reference evidence="1 2" key="1">
    <citation type="journal article" date="2003" name="DNA Res.">
        <title>Complete genome structure of Gloeobacter violaceus PCC 7421, a cyanobacterium that lacks thylakoids.</title>
        <authorList>
            <person name="Nakamura Y."/>
            <person name="Kaneko T."/>
            <person name="Sato S."/>
            <person name="Mimuro M."/>
            <person name="Miyashita H."/>
            <person name="Tsuchiya T."/>
            <person name="Sasamoto S."/>
            <person name="Watanabe A."/>
            <person name="Kawashima K."/>
            <person name="Kishida Y."/>
            <person name="Kiyokawa C."/>
            <person name="Kohara M."/>
            <person name="Matsumoto M."/>
            <person name="Matsuno A."/>
            <person name="Nakazaki N."/>
            <person name="Shimpo S."/>
            <person name="Takeuchi C."/>
            <person name="Yamada M."/>
            <person name="Tabata S."/>
        </authorList>
    </citation>
    <scope>NUCLEOTIDE SEQUENCE [LARGE SCALE GENOMIC DNA]</scope>
    <source>
        <strain evidence="2">ATCC 29082 / PCC 7421</strain>
    </source>
</reference>
<dbReference type="PATRIC" id="fig|251221.4.peg.2877"/>
<dbReference type="InParanoid" id="Q7NCX9"/>
<keyword evidence="2" id="KW-1185">Reference proteome</keyword>
<dbReference type="EMBL" id="BA000045">
    <property type="protein sequence ID" value="BAC90788.1"/>
    <property type="molecule type" value="Genomic_DNA"/>
</dbReference>
<reference evidence="1 2" key="2">
    <citation type="journal article" date="2003" name="DNA Res.">
        <title>Complete genome structure of Gloeobacter violaceus PCC 7421, a cyanobacterium that lacks thylakoids (supplement).</title>
        <authorList>
            <person name="Nakamura Y."/>
            <person name="Kaneko T."/>
            <person name="Sato S."/>
            <person name="Mimuro M."/>
            <person name="Miyashita H."/>
            <person name="Tsuchiya T."/>
            <person name="Sasamoto S."/>
            <person name="Watanabe A."/>
            <person name="Kawashima K."/>
            <person name="Kishida Y."/>
            <person name="Kiyokawa C."/>
            <person name="Kohara M."/>
            <person name="Matsumoto M."/>
            <person name="Matsuno A."/>
            <person name="Nakazaki N."/>
            <person name="Shimpo S."/>
            <person name="Takeuchi C."/>
            <person name="Yamada M."/>
            <person name="Tabata S."/>
        </authorList>
    </citation>
    <scope>NUCLEOTIDE SEQUENCE [LARGE SCALE GENOMIC DNA]</scope>
    <source>
        <strain evidence="2">ATCC 29082 / PCC 7421</strain>
    </source>
</reference>
<protein>
    <submittedName>
        <fullName evidence="1">Gsr2847 protein</fullName>
    </submittedName>
</protein>
<evidence type="ECO:0000313" key="2">
    <source>
        <dbReference type="Proteomes" id="UP000000557"/>
    </source>
</evidence>
<organism evidence="1 2">
    <name type="scientific">Gloeobacter violaceus (strain ATCC 29082 / PCC 7421)</name>
    <dbReference type="NCBI Taxonomy" id="251221"/>
    <lineage>
        <taxon>Bacteria</taxon>
        <taxon>Bacillati</taxon>
        <taxon>Cyanobacteriota</taxon>
        <taxon>Cyanophyceae</taxon>
        <taxon>Gloeobacterales</taxon>
        <taxon>Gloeobacteraceae</taxon>
        <taxon>Gloeobacter</taxon>
    </lineage>
</organism>
<dbReference type="Proteomes" id="UP000000557">
    <property type="component" value="Chromosome"/>
</dbReference>
<dbReference type="STRING" id="251221.gene:10760351"/>
<dbReference type="HOGENOM" id="CLU_2493514_0_0_3"/>
<dbReference type="AlphaFoldDB" id="Q7NCX9"/>
<dbReference type="EnsemblBacteria" id="BAC90788">
    <property type="protein sequence ID" value="BAC90788"/>
    <property type="gene ID" value="BAC90788"/>
</dbReference>
<accession>Q7NCX9</accession>
<gene>
    <name evidence="1" type="ordered locus">gsr2847</name>
</gene>
<sequence length="86" mass="9692">MSKPGLHKHTIVAKEPAMQTSENQEILPVAQTVPVLSVEEQLHIQLEEIKASLAHLEAVYRQFKKHETVCERELESDSASMNFANP</sequence>
<name>Q7NCX9_GLOVI</name>